<dbReference type="OrthoDB" id="206213at2759"/>
<gene>
    <name evidence="2" type="ORF">PHYBLDRAFT_141328</name>
</gene>
<protein>
    <submittedName>
        <fullName evidence="2">Uncharacterized protein</fullName>
    </submittedName>
</protein>
<feature type="compositionally biased region" description="Basic residues" evidence="1">
    <location>
        <begin position="124"/>
        <end position="138"/>
    </location>
</feature>
<reference evidence="3" key="1">
    <citation type="submission" date="2015-06" db="EMBL/GenBank/DDBJ databases">
        <title>Expansion of signal transduction pathways in fungi by whole-genome duplication.</title>
        <authorList>
            <consortium name="DOE Joint Genome Institute"/>
            <person name="Corrochano L.M."/>
            <person name="Kuo A."/>
            <person name="Marcet-Houben M."/>
            <person name="Polaino S."/>
            <person name="Salamov A."/>
            <person name="Villalobos J.M."/>
            <person name="Alvarez M.I."/>
            <person name="Avalos J."/>
            <person name="Benito E.P."/>
            <person name="Benoit I."/>
            <person name="Burger G."/>
            <person name="Camino L.P."/>
            <person name="Canovas D."/>
            <person name="Cerda-Olmedo E."/>
            <person name="Cheng J.-F."/>
            <person name="Dominguez A."/>
            <person name="Elias M."/>
            <person name="Eslava A.P."/>
            <person name="Glaser F."/>
            <person name="Grimwood J."/>
            <person name="Gutierrez G."/>
            <person name="Heitman J."/>
            <person name="Henrissat B."/>
            <person name="Iturriaga E.A."/>
            <person name="Lang B.F."/>
            <person name="Lavin J.L."/>
            <person name="Lee S."/>
            <person name="Li W."/>
            <person name="Lindquist E."/>
            <person name="Lopez-Garcia S."/>
            <person name="Luque E.M."/>
            <person name="Marcos A.T."/>
            <person name="Martin J."/>
            <person name="McCluskey K."/>
            <person name="Medina H.R."/>
            <person name="Miralles-Duran A."/>
            <person name="Miyazaki A."/>
            <person name="Munoz-Torres E."/>
            <person name="Oguiza J.A."/>
            <person name="Ohm R."/>
            <person name="Olmedo M."/>
            <person name="Orejas M."/>
            <person name="Ortiz-Castellanos L."/>
            <person name="Pisabarro A.G."/>
            <person name="Rodriguez-Romero J."/>
            <person name="Ruiz-Herrera J."/>
            <person name="Ruiz-Vazquez R."/>
            <person name="Sanz C."/>
            <person name="Schackwitz W."/>
            <person name="Schmutz J."/>
            <person name="Shahriari M."/>
            <person name="Shelest E."/>
            <person name="Silva-Franco F."/>
            <person name="Soanes D."/>
            <person name="Syed K."/>
            <person name="Tagua V.G."/>
            <person name="Talbot N.J."/>
            <person name="Thon M."/>
            <person name="De vries R.P."/>
            <person name="Wiebenga A."/>
            <person name="Yadav J.S."/>
            <person name="Braun E.L."/>
            <person name="Baker S."/>
            <person name="Garre V."/>
            <person name="Horwitz B."/>
            <person name="Torres-Martinez S."/>
            <person name="Idnurm A."/>
            <person name="Herrera-Estrella A."/>
            <person name="Gabaldon T."/>
            <person name="Grigoriev I.V."/>
        </authorList>
    </citation>
    <scope>NUCLEOTIDE SEQUENCE [LARGE SCALE GENOMIC DNA]</scope>
    <source>
        <strain evidence="3">NRRL 1555(-)</strain>
    </source>
</reference>
<dbReference type="Proteomes" id="UP000077315">
    <property type="component" value="Unassembled WGS sequence"/>
</dbReference>
<feature type="compositionally biased region" description="Polar residues" evidence="1">
    <location>
        <begin position="63"/>
        <end position="77"/>
    </location>
</feature>
<evidence type="ECO:0000256" key="1">
    <source>
        <dbReference type="SAM" id="MobiDB-lite"/>
    </source>
</evidence>
<name>A0A163E955_PHYB8</name>
<feature type="compositionally biased region" description="Polar residues" evidence="1">
    <location>
        <begin position="1"/>
        <end position="28"/>
    </location>
</feature>
<accession>A0A163E955</accession>
<dbReference type="EMBL" id="KV440974">
    <property type="protein sequence ID" value="OAD77440.1"/>
    <property type="molecule type" value="Genomic_DNA"/>
</dbReference>
<evidence type="ECO:0000313" key="3">
    <source>
        <dbReference type="Proteomes" id="UP000077315"/>
    </source>
</evidence>
<dbReference type="InParanoid" id="A0A163E955"/>
<dbReference type="AlphaFoldDB" id="A0A163E955"/>
<feature type="compositionally biased region" description="Basic residues" evidence="1">
    <location>
        <begin position="89"/>
        <end position="103"/>
    </location>
</feature>
<feature type="region of interest" description="Disordered" evidence="1">
    <location>
        <begin position="1"/>
        <end position="186"/>
    </location>
</feature>
<feature type="compositionally biased region" description="Pro residues" evidence="1">
    <location>
        <begin position="171"/>
        <end position="180"/>
    </location>
</feature>
<dbReference type="VEuPathDB" id="FungiDB:PHYBLDRAFT_141328"/>
<sequence length="234" mass="25077">MSTISLQTHTTSNKTPTVVSSSRETSTPTPLPRQRKVLFEAEPRAVIMPAKSLSPVVPRSRARLNSTGSANSQTNPKIPSYPLPTFSHVKSKIGSKENKKKPQKLAPKEEVLEKKGLRVLQGPPKRKRSKIPLRKKHSAGTQPANTALRHPSSSSSSSSSSTSSSLSVSHPSPPPPPTHPPILAASSTGSSVCAVSARPRVISFNIHQNTSGIVRLTAELCDLNIDIKEHSSSR</sequence>
<dbReference type="RefSeq" id="XP_018295480.1">
    <property type="nucleotide sequence ID" value="XM_018430569.1"/>
</dbReference>
<dbReference type="GeneID" id="28991475"/>
<keyword evidence="3" id="KW-1185">Reference proteome</keyword>
<evidence type="ECO:0000313" key="2">
    <source>
        <dbReference type="EMBL" id="OAD77440.1"/>
    </source>
</evidence>
<feature type="compositionally biased region" description="Low complexity" evidence="1">
    <location>
        <begin position="151"/>
        <end position="170"/>
    </location>
</feature>
<feature type="compositionally biased region" description="Basic and acidic residues" evidence="1">
    <location>
        <begin position="106"/>
        <end position="116"/>
    </location>
</feature>
<proteinExistence type="predicted"/>
<organism evidence="2 3">
    <name type="scientific">Phycomyces blakesleeanus (strain ATCC 8743b / DSM 1359 / FGSC 10004 / NBRC 33097 / NRRL 1555)</name>
    <dbReference type="NCBI Taxonomy" id="763407"/>
    <lineage>
        <taxon>Eukaryota</taxon>
        <taxon>Fungi</taxon>
        <taxon>Fungi incertae sedis</taxon>
        <taxon>Mucoromycota</taxon>
        <taxon>Mucoromycotina</taxon>
        <taxon>Mucoromycetes</taxon>
        <taxon>Mucorales</taxon>
        <taxon>Phycomycetaceae</taxon>
        <taxon>Phycomyces</taxon>
    </lineage>
</organism>